<keyword evidence="2" id="KW-1185">Reference proteome</keyword>
<gene>
    <name evidence="1" type="ORF">SAMN05421849_0947</name>
</gene>
<evidence type="ECO:0000313" key="2">
    <source>
        <dbReference type="Proteomes" id="UP000192455"/>
    </source>
</evidence>
<dbReference type="RefSeq" id="WP_076650053.1">
    <property type="nucleotide sequence ID" value="NZ_FTPS01000001.1"/>
</dbReference>
<protein>
    <submittedName>
        <fullName evidence="1">Uncharacterized protein</fullName>
    </submittedName>
</protein>
<dbReference type="AlphaFoldDB" id="A0A1R3WP14"/>
<evidence type="ECO:0000313" key="1">
    <source>
        <dbReference type="EMBL" id="SIT78353.1"/>
    </source>
</evidence>
<dbReference type="OrthoDB" id="7658488at2"/>
<accession>A0A1R3WP14</accession>
<sequence length="116" mass="12971">MTTYLPEELQERLHAARRAGLKKKSRLRVQADGASYPVLRLWRNGFAVEDETTPPLRGLVELLEGARPIYQCLVIAAEAEDGEMRYEFKRSTAVSDHAPADFCRAEEAPAGLLTRG</sequence>
<dbReference type="STRING" id="515897.SAMN05421849_0947"/>
<dbReference type="EMBL" id="FTPS01000001">
    <property type="protein sequence ID" value="SIT78353.1"/>
    <property type="molecule type" value="Genomic_DNA"/>
</dbReference>
<dbReference type="Proteomes" id="UP000192455">
    <property type="component" value="Unassembled WGS sequence"/>
</dbReference>
<organism evidence="1 2">
    <name type="scientific">Pontibaca methylaminivorans</name>
    <dbReference type="NCBI Taxonomy" id="515897"/>
    <lineage>
        <taxon>Bacteria</taxon>
        <taxon>Pseudomonadati</taxon>
        <taxon>Pseudomonadota</taxon>
        <taxon>Alphaproteobacteria</taxon>
        <taxon>Rhodobacterales</taxon>
        <taxon>Roseobacteraceae</taxon>
        <taxon>Pontibaca</taxon>
    </lineage>
</organism>
<name>A0A1R3WP14_9RHOB</name>
<reference evidence="1 2" key="1">
    <citation type="submission" date="2017-01" db="EMBL/GenBank/DDBJ databases">
        <authorList>
            <person name="Mah S.A."/>
            <person name="Swanson W.J."/>
            <person name="Moy G.W."/>
            <person name="Vacquier V.D."/>
        </authorList>
    </citation>
    <scope>NUCLEOTIDE SEQUENCE [LARGE SCALE GENOMIC DNA]</scope>
    <source>
        <strain evidence="1 2">DSM 21219</strain>
    </source>
</reference>
<proteinExistence type="predicted"/>